<keyword evidence="2" id="KW-1185">Reference proteome</keyword>
<dbReference type="EMBL" id="JAECZA010000013">
    <property type="protein sequence ID" value="MBH8572512.1"/>
    <property type="molecule type" value="Genomic_DNA"/>
</dbReference>
<reference evidence="1 2" key="1">
    <citation type="journal article" date="2021" name="Int. J. Syst. Evol. Microbiol.">
        <title>Amazonocrinis nigriterrae gen. nov., sp. nov., Atlanticothrix silvestris gen. nov., sp. nov. and Dendronalium phyllosphericum gen. nov., sp. nov., nostocacean cyanobacteria from Brazilian environments.</title>
        <authorList>
            <person name="Alvarenga D.O."/>
            <person name="Andreote A.P.D."/>
            <person name="Branco L.H.Z."/>
            <person name="Delbaje E."/>
            <person name="Cruz R.B."/>
            <person name="Varani A.M."/>
            <person name="Fiore M.F."/>
        </authorList>
    </citation>
    <scope>NUCLEOTIDE SEQUENCE [LARGE SCALE GENOMIC DNA]</scope>
    <source>
        <strain evidence="1 2">CENA369</strain>
    </source>
</reference>
<dbReference type="AlphaFoldDB" id="A0A8J7LC59"/>
<comment type="caution">
    <text evidence="1">The sequence shown here is derived from an EMBL/GenBank/DDBJ whole genome shotgun (WGS) entry which is preliminary data.</text>
</comment>
<evidence type="ECO:0000313" key="1">
    <source>
        <dbReference type="EMBL" id="MBH8572512.1"/>
    </source>
</evidence>
<sequence length="182" mass="20269">MLLTTSTDPFTRGLDYLYGARSLALEPEIVDVVYDLDNRIPICTWIGNHIDAVNAELNAYLQACHDCFHPWEQCVIQIFAAPFAQSFGIDGLCNLQTNPITILIDVGRVQPEDWWLLVMHEYAHAHAGSPGHHQEFAKSLAHLCLGLAIAPPSWQAGMEASLRSYPNCRPTKDPLAFWQGLG</sequence>
<accession>A0A8J7LC59</accession>
<organism evidence="1 2">
    <name type="scientific">Dendronalium phyllosphericum CENA369</name>
    <dbReference type="NCBI Taxonomy" id="1725256"/>
    <lineage>
        <taxon>Bacteria</taxon>
        <taxon>Bacillati</taxon>
        <taxon>Cyanobacteriota</taxon>
        <taxon>Cyanophyceae</taxon>
        <taxon>Nostocales</taxon>
        <taxon>Nostocaceae</taxon>
        <taxon>Dendronalium</taxon>
        <taxon>Dendronalium phyllosphericum</taxon>
    </lineage>
</organism>
<evidence type="ECO:0000313" key="2">
    <source>
        <dbReference type="Proteomes" id="UP000662314"/>
    </source>
</evidence>
<name>A0A8J7LC59_9NOST</name>
<protein>
    <submittedName>
        <fullName evidence="1">Uncharacterized protein</fullName>
    </submittedName>
</protein>
<dbReference type="Proteomes" id="UP000662314">
    <property type="component" value="Unassembled WGS sequence"/>
</dbReference>
<proteinExistence type="predicted"/>
<gene>
    <name evidence="1" type="ORF">I8752_05560</name>
</gene>